<feature type="domain" description="DUF7282" evidence="3">
    <location>
        <begin position="169"/>
        <end position="281"/>
    </location>
</feature>
<reference evidence="4 5" key="1">
    <citation type="journal article" date="2014" name="PLoS Genet.">
        <title>Phylogenetically driven sequencing of extremely halophilic archaea reveals strategies for static and dynamic osmo-response.</title>
        <authorList>
            <person name="Becker E.A."/>
            <person name="Seitzer P.M."/>
            <person name="Tritt A."/>
            <person name="Larsen D."/>
            <person name="Krusor M."/>
            <person name="Yao A.I."/>
            <person name="Wu D."/>
            <person name="Madern D."/>
            <person name="Eisen J.A."/>
            <person name="Darling A.E."/>
            <person name="Facciotti M.T."/>
        </authorList>
    </citation>
    <scope>NUCLEOTIDE SEQUENCE [LARGE SCALE GENOMIC DNA]</scope>
    <source>
        <strain evidence="4 5">DSM 5350</strain>
    </source>
</reference>
<dbReference type="AlphaFoldDB" id="M0MDZ3"/>
<keyword evidence="2" id="KW-0812">Transmembrane</keyword>
<accession>M0MDZ3</accession>
<protein>
    <recommendedName>
        <fullName evidence="3">DUF7282 domain-containing protein</fullName>
    </recommendedName>
</protein>
<feature type="compositionally biased region" description="Low complexity" evidence="1">
    <location>
        <begin position="299"/>
        <end position="308"/>
    </location>
</feature>
<comment type="caution">
    <text evidence="4">The sequence shown here is derived from an EMBL/GenBank/DDBJ whole genome shotgun (WGS) entry which is preliminary data.</text>
</comment>
<feature type="transmembrane region" description="Helical" evidence="2">
    <location>
        <begin position="314"/>
        <end position="331"/>
    </location>
</feature>
<dbReference type="PATRIC" id="fig|1227455.4.peg.2699"/>
<evidence type="ECO:0000256" key="2">
    <source>
        <dbReference type="SAM" id="Phobius"/>
    </source>
</evidence>
<organism evidence="4 5">
    <name type="scientific">Halococcus saccharolyticus DSM 5350</name>
    <dbReference type="NCBI Taxonomy" id="1227455"/>
    <lineage>
        <taxon>Archaea</taxon>
        <taxon>Methanobacteriati</taxon>
        <taxon>Methanobacteriota</taxon>
        <taxon>Stenosarchaea group</taxon>
        <taxon>Halobacteria</taxon>
        <taxon>Halobacteriales</taxon>
        <taxon>Halococcaceae</taxon>
        <taxon>Halococcus</taxon>
    </lineage>
</organism>
<dbReference type="Proteomes" id="UP000011669">
    <property type="component" value="Unassembled WGS sequence"/>
</dbReference>
<proteinExistence type="predicted"/>
<feature type="compositionally biased region" description="Polar residues" evidence="1">
    <location>
        <begin position="287"/>
        <end position="298"/>
    </location>
</feature>
<sequence>MYHMNPTAEQTSFRAIAVVALLFSVGMIATAPAASAQAGNNSTIALDNQTSNGTTVTIESVTLPEGGFISVHNESLTPPQNETIGSIIGVTDYLDAGTHRDLEVVLDRPISHNQTVIAKAARDTNGNQTFDVRRSQGFQDTAYSSNGSAVTDRATIQIQNATSFANNSTVTLRNQSTAGTNVTVRSVTVPEGGFVVIHGSALLPPKNQTIDSIRGISGYLDPGVHQNITVELNETIDENTTLIAAPYRDTNNNQTFEYAASEGANDTPYRPNGSSALISQANVSINESARESLQSDTESSGGNANASASSGPQMLELLVLAAVLVGVYLYLKVT</sequence>
<dbReference type="InterPro" id="IPR055706">
    <property type="entry name" value="Slg1/2_DUF7282"/>
</dbReference>
<feature type="region of interest" description="Disordered" evidence="1">
    <location>
        <begin position="287"/>
        <end position="308"/>
    </location>
</feature>
<evidence type="ECO:0000313" key="5">
    <source>
        <dbReference type="Proteomes" id="UP000011669"/>
    </source>
</evidence>
<name>M0MDZ3_9EURY</name>
<dbReference type="STRING" id="1227455.C449_13217"/>
<gene>
    <name evidence="4" type="ORF">C449_13217</name>
</gene>
<feature type="domain" description="DUF7282" evidence="3">
    <location>
        <begin position="43"/>
        <end position="156"/>
    </location>
</feature>
<dbReference type="EMBL" id="AOMD01000029">
    <property type="protein sequence ID" value="EMA43523.1"/>
    <property type="molecule type" value="Genomic_DNA"/>
</dbReference>
<evidence type="ECO:0000259" key="3">
    <source>
        <dbReference type="Pfam" id="PF23951"/>
    </source>
</evidence>
<dbReference type="Pfam" id="PF23951">
    <property type="entry name" value="DUF7282"/>
    <property type="match status" value="2"/>
</dbReference>
<evidence type="ECO:0000256" key="1">
    <source>
        <dbReference type="SAM" id="MobiDB-lite"/>
    </source>
</evidence>
<keyword evidence="2" id="KW-1133">Transmembrane helix</keyword>
<evidence type="ECO:0000313" key="4">
    <source>
        <dbReference type="EMBL" id="EMA43523.1"/>
    </source>
</evidence>
<keyword evidence="5" id="KW-1185">Reference proteome</keyword>
<dbReference type="InParanoid" id="M0MDZ3"/>
<keyword evidence="2" id="KW-0472">Membrane</keyword>